<feature type="transmembrane region" description="Helical" evidence="9">
    <location>
        <begin position="205"/>
        <end position="230"/>
    </location>
</feature>
<dbReference type="Pfam" id="PF02518">
    <property type="entry name" value="HATPase_c"/>
    <property type="match status" value="2"/>
</dbReference>
<evidence type="ECO:0000313" key="13">
    <source>
        <dbReference type="Proteomes" id="UP001596108"/>
    </source>
</evidence>
<dbReference type="PANTHER" id="PTHR34220">
    <property type="entry name" value="SENSOR HISTIDINE KINASE YPDA"/>
    <property type="match status" value="1"/>
</dbReference>
<dbReference type="InterPro" id="IPR008979">
    <property type="entry name" value="Galactose-bd-like_sf"/>
</dbReference>
<sequence>MKNKGWAIAAVFIVLFSLRLVWTIESEKGAPQAHTGVLDLSRWNGKQDKILALRGEWTFYPGVLLEPGQRLPDQSHTKYVSVPGQWDKAVGDGDPTAFGVGTYRLLIRLPEQELRPELYGLRVQRIRTAHKLFVDGSLIGQQGVPGTDRATTSPRVQPYTASFAPKGDHVELLVQVANYHYGTLGGIFEDIQFGSKSGIEREYKLVFAGNSLMMGFYIVSGMYFLLLFLYRRKNRELLYFSFVLWFSLLFWATHGERLLLLLFPSLSYNWETKLQMLSSLALYASMLAFVSAMFPGYDRRRLTKLAYTVTAVVSVWVIFTDVHLFSSYETQGILYCTLEFFYALYILLRAGKGGALGSVYIYVAALCIFSESLMQALVYLGVVHIANPIPVERLVFIFIMAMLIARRFFTNMDQVEVLSKQLLVKDRLKDDFLANTSQEIRVPLQGMINLAQLMIEEDALKDQRQVERLHLLVATGRRLTQQLNDMLDLSKLNEGNIELRLHALDLRMAINGALEVMRYTTDGRDIRFDNRTEAGLPYAKADDQRVMQILFNLLHHAVKSGAEGTITVTAERLAEQDAIGITVRAVRSGGGFGAEIGSDAALDADIGLDISRKLTEMHGGTFLSNRTTPQDVVFAFTLPLADSEDAVVAHLTPNAEVAAAIQTKTPMTDRRTSRRGDQRAAKAGSQKVLIVEDDPVTLRIMEDILTQEGLEVTAATDGLQGLKSWERETEWDLIVLNVMLPKLSGYDLCRKIRERHTFYDLPVLFLTSRNQPADLLVGYNAGANDYVIRPINDSEFRARTRTLLRMKQSIRDQLHMEMALIQAQIKPHFLYNTLNTIASLSEFDPERTRELLNDFGSYLRSSFDLRNLDRFVLFAKEWALVHSYLQIEQARFGQRMTVTTALPEHPNFSLPPLTIQPIVENALRHGILTRFEGGHLHIGVSEGADGYSIVVRDNGVGFPKEKIEPILSGTYRGGIGLVNVHQRLMNAFGTGLEITGTAGEGTEIRFRIPAAVKEDNA</sequence>
<dbReference type="Pfam" id="PF00072">
    <property type="entry name" value="Response_reg"/>
    <property type="match status" value="1"/>
</dbReference>
<evidence type="ECO:0000256" key="2">
    <source>
        <dbReference type="ARBA" id="ARBA00012438"/>
    </source>
</evidence>
<dbReference type="InterPro" id="IPR036890">
    <property type="entry name" value="HATPase_C_sf"/>
</dbReference>
<dbReference type="InterPro" id="IPR003661">
    <property type="entry name" value="HisK_dim/P_dom"/>
</dbReference>
<dbReference type="Gene3D" id="3.30.565.10">
    <property type="entry name" value="Histidine kinase-like ATPase, C-terminal domain"/>
    <property type="match status" value="2"/>
</dbReference>
<dbReference type="Pfam" id="PF06580">
    <property type="entry name" value="His_kinase"/>
    <property type="match status" value="1"/>
</dbReference>
<keyword evidence="7" id="KW-0902">Two-component regulatory system</keyword>
<evidence type="ECO:0000256" key="8">
    <source>
        <dbReference type="PROSITE-ProRule" id="PRU00169"/>
    </source>
</evidence>
<dbReference type="SMART" id="SM00448">
    <property type="entry name" value="REC"/>
    <property type="match status" value="1"/>
</dbReference>
<evidence type="ECO:0000313" key="12">
    <source>
        <dbReference type="EMBL" id="MFC5530543.1"/>
    </source>
</evidence>
<dbReference type="PROSITE" id="PS50109">
    <property type="entry name" value="HIS_KIN"/>
    <property type="match status" value="1"/>
</dbReference>
<dbReference type="SUPFAM" id="SSF47384">
    <property type="entry name" value="Homodimeric domain of signal transducing histidine kinase"/>
    <property type="match status" value="1"/>
</dbReference>
<feature type="transmembrane region" description="Helical" evidence="9">
    <location>
        <begin position="274"/>
        <end position="294"/>
    </location>
</feature>
<dbReference type="SUPFAM" id="SSF55874">
    <property type="entry name" value="ATPase domain of HSP90 chaperone/DNA topoisomerase II/histidine kinase"/>
    <property type="match status" value="2"/>
</dbReference>
<dbReference type="EC" id="2.7.13.3" evidence="2"/>
<dbReference type="SUPFAM" id="SSF52172">
    <property type="entry name" value="CheY-like"/>
    <property type="match status" value="1"/>
</dbReference>
<dbReference type="SMART" id="SM00387">
    <property type="entry name" value="HATPase_c"/>
    <property type="match status" value="2"/>
</dbReference>
<evidence type="ECO:0000256" key="5">
    <source>
        <dbReference type="ARBA" id="ARBA00022777"/>
    </source>
</evidence>
<comment type="catalytic activity">
    <reaction evidence="1">
        <text>ATP + protein L-histidine = ADP + protein N-phospho-L-histidine.</text>
        <dbReference type="EC" id="2.7.13.3"/>
    </reaction>
</comment>
<dbReference type="Pfam" id="PF07695">
    <property type="entry name" value="7TMR-DISM_7TM"/>
    <property type="match status" value="1"/>
</dbReference>
<reference evidence="13" key="1">
    <citation type="journal article" date="2019" name="Int. J. Syst. Evol. Microbiol.">
        <title>The Global Catalogue of Microorganisms (GCM) 10K type strain sequencing project: providing services to taxonomists for standard genome sequencing and annotation.</title>
        <authorList>
            <consortium name="The Broad Institute Genomics Platform"/>
            <consortium name="The Broad Institute Genome Sequencing Center for Infectious Disease"/>
            <person name="Wu L."/>
            <person name="Ma J."/>
        </authorList>
    </citation>
    <scope>NUCLEOTIDE SEQUENCE [LARGE SCALE GENOMIC DNA]</scope>
    <source>
        <strain evidence="13">CGMCC 1.18578</strain>
    </source>
</reference>
<dbReference type="Gene3D" id="2.60.120.260">
    <property type="entry name" value="Galactose-binding domain-like"/>
    <property type="match status" value="1"/>
</dbReference>
<dbReference type="InterPro" id="IPR011006">
    <property type="entry name" value="CheY-like_superfamily"/>
</dbReference>
<evidence type="ECO:0000259" key="11">
    <source>
        <dbReference type="PROSITE" id="PS50110"/>
    </source>
</evidence>
<dbReference type="InterPro" id="IPR036097">
    <property type="entry name" value="HisK_dim/P_sf"/>
</dbReference>
<dbReference type="Proteomes" id="UP001596108">
    <property type="component" value="Unassembled WGS sequence"/>
</dbReference>
<dbReference type="InterPro" id="IPR011623">
    <property type="entry name" value="7TMR_DISM_rcpt_extracell_dom1"/>
</dbReference>
<organism evidence="12 13">
    <name type="scientific">Cohnella yongneupensis</name>
    <dbReference type="NCBI Taxonomy" id="425006"/>
    <lineage>
        <taxon>Bacteria</taxon>
        <taxon>Bacillati</taxon>
        <taxon>Bacillota</taxon>
        <taxon>Bacilli</taxon>
        <taxon>Bacillales</taxon>
        <taxon>Paenibacillaceae</taxon>
        <taxon>Cohnella</taxon>
    </lineage>
</organism>
<feature type="transmembrane region" description="Helical" evidence="9">
    <location>
        <begin position="237"/>
        <end position="254"/>
    </location>
</feature>
<feature type="domain" description="Response regulatory" evidence="11">
    <location>
        <begin position="687"/>
        <end position="804"/>
    </location>
</feature>
<accession>A0ABW0R1I2</accession>
<keyword evidence="9" id="KW-0472">Membrane</keyword>
<dbReference type="EMBL" id="JBHSNC010000043">
    <property type="protein sequence ID" value="MFC5530543.1"/>
    <property type="molecule type" value="Genomic_DNA"/>
</dbReference>
<dbReference type="Gene3D" id="1.10.287.130">
    <property type="match status" value="1"/>
</dbReference>
<dbReference type="CDD" id="cd00082">
    <property type="entry name" value="HisKA"/>
    <property type="match status" value="1"/>
</dbReference>
<dbReference type="Gene3D" id="3.40.50.2300">
    <property type="match status" value="1"/>
</dbReference>
<keyword evidence="13" id="KW-1185">Reference proteome</keyword>
<protein>
    <recommendedName>
        <fullName evidence="2">histidine kinase</fullName>
        <ecNumber evidence="2">2.7.13.3</ecNumber>
    </recommendedName>
</protein>
<dbReference type="PANTHER" id="PTHR34220:SF7">
    <property type="entry name" value="SENSOR HISTIDINE KINASE YPDA"/>
    <property type="match status" value="1"/>
</dbReference>
<dbReference type="SUPFAM" id="SSF49785">
    <property type="entry name" value="Galactose-binding domain-like"/>
    <property type="match status" value="1"/>
</dbReference>
<dbReference type="InterPro" id="IPR010559">
    <property type="entry name" value="Sig_transdc_His_kin_internal"/>
</dbReference>
<comment type="caution">
    <text evidence="8">Lacks conserved residue(s) required for the propagation of feature annotation.</text>
</comment>
<comment type="caution">
    <text evidence="12">The sequence shown here is derived from an EMBL/GenBank/DDBJ whole genome shotgun (WGS) entry which is preliminary data.</text>
</comment>
<keyword evidence="6" id="KW-0067">ATP-binding</keyword>
<evidence type="ECO:0000256" key="7">
    <source>
        <dbReference type="ARBA" id="ARBA00023012"/>
    </source>
</evidence>
<dbReference type="Pfam" id="PF00512">
    <property type="entry name" value="HisKA"/>
    <property type="match status" value="1"/>
</dbReference>
<evidence type="ECO:0000256" key="4">
    <source>
        <dbReference type="ARBA" id="ARBA00022741"/>
    </source>
</evidence>
<dbReference type="RefSeq" id="WP_378112488.1">
    <property type="nucleotide sequence ID" value="NZ_JBHSNC010000043.1"/>
</dbReference>
<evidence type="ECO:0000256" key="6">
    <source>
        <dbReference type="ARBA" id="ARBA00022840"/>
    </source>
</evidence>
<keyword evidence="3" id="KW-0808">Transferase</keyword>
<name>A0ABW0R1I2_9BACL</name>
<feature type="domain" description="Histidine kinase" evidence="10">
    <location>
        <begin position="435"/>
        <end position="642"/>
    </location>
</feature>
<evidence type="ECO:0000259" key="10">
    <source>
        <dbReference type="PROSITE" id="PS50109"/>
    </source>
</evidence>
<keyword evidence="9" id="KW-1133">Transmembrane helix</keyword>
<keyword evidence="9" id="KW-0812">Transmembrane</keyword>
<dbReference type="CDD" id="cd17574">
    <property type="entry name" value="REC_OmpR"/>
    <property type="match status" value="1"/>
</dbReference>
<dbReference type="PROSITE" id="PS50110">
    <property type="entry name" value="RESPONSE_REGULATORY"/>
    <property type="match status" value="1"/>
</dbReference>
<proteinExistence type="predicted"/>
<dbReference type="SMART" id="SM00388">
    <property type="entry name" value="HisKA"/>
    <property type="match status" value="1"/>
</dbReference>
<evidence type="ECO:0000256" key="3">
    <source>
        <dbReference type="ARBA" id="ARBA00022679"/>
    </source>
</evidence>
<feature type="transmembrane region" description="Helical" evidence="9">
    <location>
        <begin position="306"/>
        <end position="326"/>
    </location>
</feature>
<keyword evidence="4" id="KW-0547">Nucleotide-binding</keyword>
<dbReference type="InterPro" id="IPR050640">
    <property type="entry name" value="Bact_2-comp_sensor_kinase"/>
</dbReference>
<gene>
    <name evidence="12" type="ORF">ACFPQ4_13985</name>
</gene>
<dbReference type="InterPro" id="IPR001789">
    <property type="entry name" value="Sig_transdc_resp-reg_receiver"/>
</dbReference>
<evidence type="ECO:0000256" key="1">
    <source>
        <dbReference type="ARBA" id="ARBA00000085"/>
    </source>
</evidence>
<dbReference type="InterPro" id="IPR005467">
    <property type="entry name" value="His_kinase_dom"/>
</dbReference>
<evidence type="ECO:0000256" key="9">
    <source>
        <dbReference type="SAM" id="Phobius"/>
    </source>
</evidence>
<dbReference type="InterPro" id="IPR003594">
    <property type="entry name" value="HATPase_dom"/>
</dbReference>
<keyword evidence="5" id="KW-0418">Kinase</keyword>